<dbReference type="PANTHER" id="PTHR15863">
    <property type="entry name" value="MRN COMPLEX-INTERACTING PROTEIN"/>
    <property type="match status" value="1"/>
</dbReference>
<feature type="non-terminal residue" evidence="3">
    <location>
        <position position="156"/>
    </location>
</feature>
<evidence type="ECO:0000313" key="3">
    <source>
        <dbReference type="EMBL" id="CAL4059902.1"/>
    </source>
</evidence>
<evidence type="ECO:0000256" key="1">
    <source>
        <dbReference type="SAM" id="MobiDB-lite"/>
    </source>
</evidence>
<dbReference type="EMBL" id="CAXKWB010000234">
    <property type="protein sequence ID" value="CAL4059902.1"/>
    <property type="molecule type" value="Genomic_DNA"/>
</dbReference>
<dbReference type="InterPro" id="IPR049472">
    <property type="entry name" value="MRNIP_N"/>
</dbReference>
<dbReference type="AlphaFoldDB" id="A0AAV2PMS0"/>
<organism evidence="3 4">
    <name type="scientific">Meganyctiphanes norvegica</name>
    <name type="common">Northern krill</name>
    <name type="synonym">Thysanopoda norvegica</name>
    <dbReference type="NCBI Taxonomy" id="48144"/>
    <lineage>
        <taxon>Eukaryota</taxon>
        <taxon>Metazoa</taxon>
        <taxon>Ecdysozoa</taxon>
        <taxon>Arthropoda</taxon>
        <taxon>Crustacea</taxon>
        <taxon>Multicrustacea</taxon>
        <taxon>Malacostraca</taxon>
        <taxon>Eumalacostraca</taxon>
        <taxon>Eucarida</taxon>
        <taxon>Euphausiacea</taxon>
        <taxon>Euphausiidae</taxon>
        <taxon>Meganyctiphanes</taxon>
    </lineage>
</organism>
<comment type="caution">
    <text evidence="3">The sequence shown here is derived from an EMBL/GenBank/DDBJ whole genome shotgun (WGS) entry which is preliminary data.</text>
</comment>
<dbReference type="PANTHER" id="PTHR15863:SF2">
    <property type="entry name" value="MRN COMPLEX-INTERACTING PROTEIN"/>
    <property type="match status" value="1"/>
</dbReference>
<dbReference type="Pfam" id="PF15749">
    <property type="entry name" value="MRNIP"/>
    <property type="match status" value="1"/>
</dbReference>
<dbReference type="GO" id="GO:0007095">
    <property type="term" value="P:mitotic G2 DNA damage checkpoint signaling"/>
    <property type="evidence" value="ECO:0007669"/>
    <property type="project" value="TreeGrafter"/>
</dbReference>
<evidence type="ECO:0000259" key="2">
    <source>
        <dbReference type="Pfam" id="PF15749"/>
    </source>
</evidence>
<feature type="domain" description="MRN complex-interacting protein N-terminal" evidence="2">
    <location>
        <begin position="10"/>
        <end position="133"/>
    </location>
</feature>
<feature type="region of interest" description="Disordered" evidence="1">
    <location>
        <begin position="106"/>
        <end position="129"/>
    </location>
</feature>
<dbReference type="InterPro" id="IPR032739">
    <property type="entry name" value="MRNIP"/>
</dbReference>
<accession>A0AAV2PMS0</accession>
<sequence length="156" mass="18358">RQTMVQEFHVVCCFSCQTFQSQQVKKVNTFVCKLCGAKQSVRKEYGRGSGKDCRIHVQKLNDLRGEIDLKEEDTLESILQEDVDSHDKYYGKKYDGSEQYESLEHVEDSHHYDGNTHSINPTKEDRKSKWTSYISNPTLDEENEFTEMHEHFKQQE</sequence>
<name>A0AAV2PMS0_MEGNR</name>
<gene>
    <name evidence="3" type="ORF">MNOR_LOCUS945</name>
</gene>
<proteinExistence type="predicted"/>
<protein>
    <recommendedName>
        <fullName evidence="2">MRN complex-interacting protein N-terminal domain-containing protein</fullName>
    </recommendedName>
</protein>
<keyword evidence="4" id="KW-1185">Reference proteome</keyword>
<reference evidence="3 4" key="1">
    <citation type="submission" date="2024-05" db="EMBL/GenBank/DDBJ databases">
        <authorList>
            <person name="Wallberg A."/>
        </authorList>
    </citation>
    <scope>NUCLEOTIDE SEQUENCE [LARGE SCALE GENOMIC DNA]</scope>
</reference>
<feature type="non-terminal residue" evidence="3">
    <location>
        <position position="1"/>
    </location>
</feature>
<dbReference type="GO" id="GO:0003682">
    <property type="term" value="F:chromatin binding"/>
    <property type="evidence" value="ECO:0007669"/>
    <property type="project" value="TreeGrafter"/>
</dbReference>
<dbReference type="Proteomes" id="UP001497623">
    <property type="component" value="Unassembled WGS sequence"/>
</dbReference>
<dbReference type="GO" id="GO:0005634">
    <property type="term" value="C:nucleus"/>
    <property type="evidence" value="ECO:0007669"/>
    <property type="project" value="TreeGrafter"/>
</dbReference>
<evidence type="ECO:0000313" key="4">
    <source>
        <dbReference type="Proteomes" id="UP001497623"/>
    </source>
</evidence>